<dbReference type="EMBL" id="KB008105">
    <property type="protein sequence ID" value="ELR12578.1"/>
    <property type="molecule type" value="Genomic_DNA"/>
</dbReference>
<keyword evidence="1 4" id="KW-0378">Hydrolase</keyword>
<keyword evidence="2" id="KW-0732">Signal</keyword>
<dbReference type="SUPFAM" id="SSF51445">
    <property type="entry name" value="(Trans)glycosidases"/>
    <property type="match status" value="1"/>
</dbReference>
<dbReference type="RefSeq" id="XP_004334591.1">
    <property type="nucleotide sequence ID" value="XM_004334543.1"/>
</dbReference>
<feature type="chain" id="PRO_5003990360" evidence="2">
    <location>
        <begin position="29"/>
        <end position="171"/>
    </location>
</feature>
<dbReference type="VEuPathDB" id="AmoebaDB:ACA1_309680"/>
<proteinExistence type="predicted"/>
<dbReference type="PROSITE" id="PS51257">
    <property type="entry name" value="PROKAR_LIPOPROTEIN"/>
    <property type="match status" value="1"/>
</dbReference>
<feature type="signal peptide" evidence="2">
    <location>
        <begin position="1"/>
        <end position="28"/>
    </location>
</feature>
<name>L8GIL7_ACACF</name>
<sequence length="171" mass="18344">MYRGRWSAVPWIVGCVALLLACTSLAAAKVDEALIRALIANMTLLEKTRQLDLYPGGDVVRDGRVDPDTLAGTWKGGVGGAVHDFYPHSANETNYIQQWVKQNSRLGIPVLFIEECLHGLQQAGHTVFPQAVALGASWDTDMVHRVGKAIGAEARACGIGMCLSPVLGVGY</sequence>
<keyword evidence="5" id="KW-1185">Reference proteome</keyword>
<dbReference type="PRINTS" id="PR00133">
    <property type="entry name" value="GLHYDRLASE3"/>
</dbReference>
<dbReference type="PANTHER" id="PTHR30620">
    <property type="entry name" value="PERIPLASMIC BETA-GLUCOSIDASE-RELATED"/>
    <property type="match status" value="1"/>
</dbReference>
<feature type="domain" description="Glycoside hydrolase family 3 N-terminal" evidence="3">
    <location>
        <begin position="88"/>
        <end position="170"/>
    </location>
</feature>
<dbReference type="GO" id="GO:0009251">
    <property type="term" value="P:glucan catabolic process"/>
    <property type="evidence" value="ECO:0007669"/>
    <property type="project" value="TreeGrafter"/>
</dbReference>
<dbReference type="InterPro" id="IPR036962">
    <property type="entry name" value="Glyco_hydro_3_N_sf"/>
</dbReference>
<organism evidence="4 5">
    <name type="scientific">Acanthamoeba castellanii (strain ATCC 30010 / Neff)</name>
    <dbReference type="NCBI Taxonomy" id="1257118"/>
    <lineage>
        <taxon>Eukaryota</taxon>
        <taxon>Amoebozoa</taxon>
        <taxon>Discosea</taxon>
        <taxon>Longamoebia</taxon>
        <taxon>Centramoebida</taxon>
        <taxon>Acanthamoebidae</taxon>
        <taxon>Acanthamoeba</taxon>
    </lineage>
</organism>
<dbReference type="InterPro" id="IPR051915">
    <property type="entry name" value="Cellulose_Degrad_GH3"/>
</dbReference>
<evidence type="ECO:0000259" key="3">
    <source>
        <dbReference type="Pfam" id="PF00933"/>
    </source>
</evidence>
<dbReference type="KEGG" id="acan:ACA1_309680"/>
<dbReference type="Pfam" id="PF00933">
    <property type="entry name" value="Glyco_hydro_3"/>
    <property type="match status" value="1"/>
</dbReference>
<evidence type="ECO:0000313" key="4">
    <source>
        <dbReference type="EMBL" id="ELR12578.1"/>
    </source>
</evidence>
<protein>
    <submittedName>
        <fullName evidence="4">Glycoside hydrolase family 3 protein</fullName>
    </submittedName>
</protein>
<evidence type="ECO:0000256" key="1">
    <source>
        <dbReference type="ARBA" id="ARBA00022801"/>
    </source>
</evidence>
<dbReference type="GO" id="GO:0008422">
    <property type="term" value="F:beta-glucosidase activity"/>
    <property type="evidence" value="ECO:0007669"/>
    <property type="project" value="TreeGrafter"/>
</dbReference>
<evidence type="ECO:0000313" key="5">
    <source>
        <dbReference type="Proteomes" id="UP000011083"/>
    </source>
</evidence>
<dbReference type="InterPro" id="IPR001764">
    <property type="entry name" value="Glyco_hydro_3_N"/>
</dbReference>
<dbReference type="Proteomes" id="UP000011083">
    <property type="component" value="Unassembled WGS sequence"/>
</dbReference>
<reference evidence="4 5" key="1">
    <citation type="journal article" date="2013" name="Genome Biol.">
        <title>Genome of Acanthamoeba castellanii highlights extensive lateral gene transfer and early evolution of tyrosine kinase signaling.</title>
        <authorList>
            <person name="Clarke M."/>
            <person name="Lohan A.J."/>
            <person name="Liu B."/>
            <person name="Lagkouvardos I."/>
            <person name="Roy S."/>
            <person name="Zafar N."/>
            <person name="Bertelli C."/>
            <person name="Schilde C."/>
            <person name="Kianianmomeni A."/>
            <person name="Burglin T.R."/>
            <person name="Frech C."/>
            <person name="Turcotte B."/>
            <person name="Kopec K.O."/>
            <person name="Synnott J.M."/>
            <person name="Choo C."/>
            <person name="Paponov I."/>
            <person name="Finkler A."/>
            <person name="Soon Heng Tan C."/>
            <person name="Hutchins A.P."/>
            <person name="Weinmeier T."/>
            <person name="Rattei T."/>
            <person name="Chu J.S."/>
            <person name="Gimenez G."/>
            <person name="Irimia M."/>
            <person name="Rigden D.J."/>
            <person name="Fitzpatrick D.A."/>
            <person name="Lorenzo-Morales J."/>
            <person name="Bateman A."/>
            <person name="Chiu C.H."/>
            <person name="Tang P."/>
            <person name="Hegemann P."/>
            <person name="Fromm H."/>
            <person name="Raoult D."/>
            <person name="Greub G."/>
            <person name="Miranda-Saavedra D."/>
            <person name="Chen N."/>
            <person name="Nash P."/>
            <person name="Ginger M.L."/>
            <person name="Horn M."/>
            <person name="Schaap P."/>
            <person name="Caler L."/>
            <person name="Loftus B."/>
        </authorList>
    </citation>
    <scope>NUCLEOTIDE SEQUENCE [LARGE SCALE GENOMIC DNA]</scope>
    <source>
        <strain evidence="4 5">Neff</strain>
    </source>
</reference>
<dbReference type="Gene3D" id="3.20.20.300">
    <property type="entry name" value="Glycoside hydrolase, family 3, N-terminal domain"/>
    <property type="match status" value="1"/>
</dbReference>
<dbReference type="GeneID" id="14913091"/>
<dbReference type="InterPro" id="IPR017853">
    <property type="entry name" value="GH"/>
</dbReference>
<dbReference type="PANTHER" id="PTHR30620:SF123">
    <property type="entry name" value="BETA-XYLOSIDASE"/>
    <property type="match status" value="1"/>
</dbReference>
<accession>L8GIL7</accession>
<gene>
    <name evidence="4" type="ORF">ACA1_309680</name>
</gene>
<dbReference type="STRING" id="1257118.L8GIL7"/>
<evidence type="ECO:0000256" key="2">
    <source>
        <dbReference type="SAM" id="SignalP"/>
    </source>
</evidence>
<dbReference type="AlphaFoldDB" id="L8GIL7"/>
<dbReference type="OrthoDB" id="47059at2759"/>